<dbReference type="SUPFAM" id="SSF117143">
    <property type="entry name" value="Flagellar hook protein flgE"/>
    <property type="match status" value="1"/>
</dbReference>
<name>A0A4S1CM52_9BACT</name>
<dbReference type="Pfam" id="PF06429">
    <property type="entry name" value="Flg_bbr_C"/>
    <property type="match status" value="1"/>
</dbReference>
<dbReference type="InterPro" id="IPR020013">
    <property type="entry name" value="Flagellar_FlgE/F/G"/>
</dbReference>
<evidence type="ECO:0000256" key="4">
    <source>
        <dbReference type="RuleBase" id="RU362116"/>
    </source>
</evidence>
<keyword evidence="7" id="KW-0282">Flagellum</keyword>
<dbReference type="InterPro" id="IPR037925">
    <property type="entry name" value="FlgE/F/G-like"/>
</dbReference>
<evidence type="ECO:0000256" key="3">
    <source>
        <dbReference type="ARBA" id="ARBA00023143"/>
    </source>
</evidence>
<dbReference type="PROSITE" id="PS00588">
    <property type="entry name" value="FLAGELLA_BB_ROD"/>
    <property type="match status" value="1"/>
</dbReference>
<comment type="similarity">
    <text evidence="2 4">Belongs to the flagella basal body rod proteins family.</text>
</comment>
<dbReference type="PANTHER" id="PTHR30435">
    <property type="entry name" value="FLAGELLAR PROTEIN"/>
    <property type="match status" value="1"/>
</dbReference>
<comment type="subcellular location">
    <subcellularLocation>
        <location evidence="1 4">Bacterial flagellum basal body</location>
    </subcellularLocation>
</comment>
<proteinExistence type="inferred from homology"/>
<dbReference type="EMBL" id="SRSC01000001">
    <property type="protein sequence ID" value="TGU74888.1"/>
    <property type="molecule type" value="Genomic_DNA"/>
</dbReference>
<organism evidence="7 8">
    <name type="scientific">Geomonas terrae</name>
    <dbReference type="NCBI Taxonomy" id="2562681"/>
    <lineage>
        <taxon>Bacteria</taxon>
        <taxon>Pseudomonadati</taxon>
        <taxon>Thermodesulfobacteriota</taxon>
        <taxon>Desulfuromonadia</taxon>
        <taxon>Geobacterales</taxon>
        <taxon>Geobacteraceae</taxon>
        <taxon>Geomonas</taxon>
    </lineage>
</organism>
<feature type="domain" description="Flagellar basal-body/hook protein C-terminal" evidence="6">
    <location>
        <begin position="248"/>
        <end position="292"/>
    </location>
</feature>
<accession>A0A4S1CM52</accession>
<evidence type="ECO:0000313" key="7">
    <source>
        <dbReference type="EMBL" id="TGU74888.1"/>
    </source>
</evidence>
<protein>
    <recommendedName>
        <fullName evidence="4">Flagellar hook protein FlgE</fullName>
    </recommendedName>
</protein>
<sequence>MSVTSALFTGVTGLIQNGEAMNVIGNNISNVNTVGFKGARTLFSDMLSQNVGGGSQIGKGVQMQVVQNMFSQGSTQTSENVTDLSIQGNSFFALAPPTATFPIGTQNSAFLSRAGAFQVDNNLTLVNPDGYQVLDTQGNPIKFVNSGTAPTTDFGKIISVDNSGLITYLATDGITQNYYNTSGAVGVPATVANAATVQRLALVTASDPTALTKMGGSLYQATTESGVPTTAFSLASNKANGVSEKILSNSLEQSNVDMASEFVKMIITQRAYSANSKTITTTDQMTQEVLQLIR</sequence>
<dbReference type="InterPro" id="IPR001444">
    <property type="entry name" value="Flag_bb_rod_N"/>
</dbReference>
<dbReference type="GO" id="GO:0071978">
    <property type="term" value="P:bacterial-type flagellum-dependent swarming motility"/>
    <property type="evidence" value="ECO:0007669"/>
    <property type="project" value="TreeGrafter"/>
</dbReference>
<dbReference type="AlphaFoldDB" id="A0A4S1CM52"/>
<dbReference type="Pfam" id="PF00460">
    <property type="entry name" value="Flg_bb_rod"/>
    <property type="match status" value="1"/>
</dbReference>
<comment type="function">
    <text evidence="4">A flexible structure which links the flagellar filament to the drive apparatus in the basal body.</text>
</comment>
<dbReference type="GO" id="GO:0009425">
    <property type="term" value="C:bacterial-type flagellum basal body"/>
    <property type="evidence" value="ECO:0007669"/>
    <property type="project" value="UniProtKB-SubCell"/>
</dbReference>
<dbReference type="PANTHER" id="PTHR30435:SF1">
    <property type="entry name" value="FLAGELLAR HOOK PROTEIN FLGE"/>
    <property type="match status" value="1"/>
</dbReference>
<dbReference type="GO" id="GO:0009424">
    <property type="term" value="C:bacterial-type flagellum hook"/>
    <property type="evidence" value="ECO:0007669"/>
    <property type="project" value="TreeGrafter"/>
</dbReference>
<reference evidence="7 8" key="1">
    <citation type="submission" date="2019-04" db="EMBL/GenBank/DDBJ databases">
        <title>Geobacter oryzae sp. nov., ferric-reducing bacteria isolated from paddy soil.</title>
        <authorList>
            <person name="Xu Z."/>
            <person name="Masuda Y."/>
            <person name="Itoh H."/>
            <person name="Senoo K."/>
        </authorList>
    </citation>
    <scope>NUCLEOTIDE SEQUENCE [LARGE SCALE GENOMIC DNA]</scope>
    <source>
        <strain evidence="7 8">Red111</strain>
    </source>
</reference>
<evidence type="ECO:0000259" key="6">
    <source>
        <dbReference type="Pfam" id="PF06429"/>
    </source>
</evidence>
<dbReference type="Proteomes" id="UP000306416">
    <property type="component" value="Unassembled WGS sequence"/>
</dbReference>
<evidence type="ECO:0000259" key="5">
    <source>
        <dbReference type="Pfam" id="PF00460"/>
    </source>
</evidence>
<keyword evidence="7" id="KW-0966">Cell projection</keyword>
<evidence type="ECO:0000256" key="2">
    <source>
        <dbReference type="ARBA" id="ARBA00009677"/>
    </source>
</evidence>
<dbReference type="InterPro" id="IPR019776">
    <property type="entry name" value="Flagellar_basal_body_rod_CS"/>
</dbReference>
<keyword evidence="8" id="KW-1185">Reference proteome</keyword>
<dbReference type="RefSeq" id="WP_135869207.1">
    <property type="nucleotide sequence ID" value="NZ_SRSC01000001.1"/>
</dbReference>
<dbReference type="InterPro" id="IPR010930">
    <property type="entry name" value="Flg_bb/hook_C_dom"/>
</dbReference>
<comment type="caution">
    <text evidence="7">The sequence shown here is derived from an EMBL/GenBank/DDBJ whole genome shotgun (WGS) entry which is preliminary data.</text>
</comment>
<dbReference type="GO" id="GO:0005829">
    <property type="term" value="C:cytosol"/>
    <property type="evidence" value="ECO:0007669"/>
    <property type="project" value="TreeGrafter"/>
</dbReference>
<feature type="domain" description="Flagellar basal body rod protein N-terminal" evidence="5">
    <location>
        <begin position="9"/>
        <end position="37"/>
    </location>
</feature>
<keyword evidence="7" id="KW-0969">Cilium</keyword>
<dbReference type="NCBIfam" id="TIGR03506">
    <property type="entry name" value="FlgEFG_subfam"/>
    <property type="match status" value="2"/>
</dbReference>
<evidence type="ECO:0000256" key="1">
    <source>
        <dbReference type="ARBA" id="ARBA00004117"/>
    </source>
</evidence>
<keyword evidence="3 4" id="KW-0975">Bacterial flagellum</keyword>
<evidence type="ECO:0000313" key="8">
    <source>
        <dbReference type="Proteomes" id="UP000306416"/>
    </source>
</evidence>
<gene>
    <name evidence="7" type="ORF">E4633_05365</name>
</gene>